<accession>A0A7M7MIP4</accession>
<feature type="compositionally biased region" description="Polar residues" evidence="9">
    <location>
        <begin position="116"/>
        <end position="126"/>
    </location>
</feature>
<feature type="compositionally biased region" description="Basic residues" evidence="9">
    <location>
        <begin position="714"/>
        <end position="733"/>
    </location>
</feature>
<dbReference type="InterPro" id="IPR049126">
    <property type="entry name" value="FAN1-like_TPR"/>
</dbReference>
<feature type="compositionally biased region" description="Polar residues" evidence="9">
    <location>
        <begin position="98"/>
        <end position="108"/>
    </location>
</feature>
<dbReference type="KEGG" id="vde:111253145"/>
<keyword evidence="3 8" id="KW-0540">Nuclease</keyword>
<evidence type="ECO:0000256" key="1">
    <source>
        <dbReference type="ARBA" id="ARBA00000983"/>
    </source>
</evidence>
<dbReference type="InParanoid" id="A0A7M7MIP4"/>
<evidence type="ECO:0000256" key="2">
    <source>
        <dbReference type="ARBA" id="ARBA00005533"/>
    </source>
</evidence>
<keyword evidence="7 8" id="KW-0464">Manganese</keyword>
<dbReference type="GO" id="GO:0005634">
    <property type="term" value="C:nucleus"/>
    <property type="evidence" value="ECO:0007669"/>
    <property type="project" value="UniProtKB-SubCell"/>
</dbReference>
<feature type="compositionally biased region" description="Low complexity" evidence="9">
    <location>
        <begin position="1"/>
        <end position="13"/>
    </location>
</feature>
<organism evidence="11 12">
    <name type="scientific">Varroa destructor</name>
    <name type="common">Honeybee mite</name>
    <dbReference type="NCBI Taxonomy" id="109461"/>
    <lineage>
        <taxon>Eukaryota</taxon>
        <taxon>Metazoa</taxon>
        <taxon>Ecdysozoa</taxon>
        <taxon>Arthropoda</taxon>
        <taxon>Chelicerata</taxon>
        <taxon>Arachnida</taxon>
        <taxon>Acari</taxon>
        <taxon>Parasitiformes</taxon>
        <taxon>Mesostigmata</taxon>
        <taxon>Gamasina</taxon>
        <taxon>Dermanyssoidea</taxon>
        <taxon>Varroidae</taxon>
        <taxon>Varroa</taxon>
    </lineage>
</organism>
<reference evidence="11" key="1">
    <citation type="submission" date="2021-01" db="UniProtKB">
        <authorList>
            <consortium name="EnsemblMetazoa"/>
        </authorList>
    </citation>
    <scope>IDENTIFICATION</scope>
</reference>
<dbReference type="GO" id="GO:0036297">
    <property type="term" value="P:interstrand cross-link repair"/>
    <property type="evidence" value="ECO:0007669"/>
    <property type="project" value="InterPro"/>
</dbReference>
<evidence type="ECO:0000256" key="4">
    <source>
        <dbReference type="ARBA" id="ARBA00022723"/>
    </source>
</evidence>
<keyword evidence="8" id="KW-0539">Nucleus</keyword>
<comment type="catalytic activity">
    <reaction evidence="1 8">
        <text>Hydrolytically removes 5'-nucleotides successively from the 3'-hydroxy termini of 3'-hydroxy-terminated oligonucleotides.</text>
        <dbReference type="EC" id="3.1.4.1"/>
    </reaction>
</comment>
<keyword evidence="6 8" id="KW-0460">Magnesium</keyword>
<evidence type="ECO:0000256" key="7">
    <source>
        <dbReference type="ARBA" id="ARBA00023211"/>
    </source>
</evidence>
<dbReference type="CDD" id="cd22326">
    <property type="entry name" value="FAN1-like"/>
    <property type="match status" value="1"/>
</dbReference>
<dbReference type="OMA" id="NRESDAC"/>
<comment type="similarity">
    <text evidence="2 8">Belongs to the FAN1 family.</text>
</comment>
<feature type="region of interest" description="Disordered" evidence="9">
    <location>
        <begin position="1"/>
        <end position="44"/>
    </location>
</feature>
<keyword evidence="5 8" id="KW-0378">Hydrolase</keyword>
<dbReference type="Pfam" id="PF21170">
    <property type="entry name" value="FAN1_TPR"/>
    <property type="match status" value="1"/>
</dbReference>
<dbReference type="InterPro" id="IPR014883">
    <property type="entry name" value="VRR_NUC"/>
</dbReference>
<dbReference type="EnsemblMetazoa" id="XM_022812146">
    <property type="protein sequence ID" value="XP_022667881"/>
    <property type="gene ID" value="LOC111253145"/>
</dbReference>
<dbReference type="EC" id="3.1.4.1" evidence="8"/>
<evidence type="ECO:0000313" key="12">
    <source>
        <dbReference type="Proteomes" id="UP000594260"/>
    </source>
</evidence>
<dbReference type="InterPro" id="IPR049132">
    <property type="entry name" value="FAN1-like_euk"/>
</dbReference>
<dbReference type="SMART" id="SM00990">
    <property type="entry name" value="VRR_NUC"/>
    <property type="match status" value="1"/>
</dbReference>
<dbReference type="Proteomes" id="UP000594260">
    <property type="component" value="Unplaced"/>
</dbReference>
<keyword evidence="8" id="KW-0227">DNA damage</keyword>
<dbReference type="GO" id="GO:0046872">
    <property type="term" value="F:metal ion binding"/>
    <property type="evidence" value="ECO:0007669"/>
    <property type="project" value="UniProtKB-KW"/>
</dbReference>
<feature type="region of interest" description="Disordered" evidence="9">
    <location>
        <begin position="61"/>
        <end position="149"/>
    </location>
</feature>
<comment type="function">
    <text evidence="8">Nuclease required for the repair of DNA interstrand cross-links (ICL). Acts as a 5'-3' exonuclease that anchors at a cut end of DNA and cleaves DNA successively at every third nucleotide, allowing to excise an ICL from one strand through flanking incisions.</text>
</comment>
<dbReference type="GeneID" id="111253145"/>
<keyword evidence="8" id="KW-0234">DNA repair</keyword>
<dbReference type="InterPro" id="IPR033315">
    <property type="entry name" value="Fan1-like"/>
</dbReference>
<dbReference type="RefSeq" id="XP_022667881.1">
    <property type="nucleotide sequence ID" value="XM_022812146.1"/>
</dbReference>
<comment type="cofactor">
    <cofactor evidence="8">
        <name>Mg(2+)</name>
        <dbReference type="ChEBI" id="CHEBI:18420"/>
    </cofactor>
    <cofactor evidence="8">
        <name>Mn(2+)</name>
        <dbReference type="ChEBI" id="CHEBI:29035"/>
    </cofactor>
</comment>
<feature type="region of interest" description="Disordered" evidence="9">
    <location>
        <begin position="702"/>
        <end position="734"/>
    </location>
</feature>
<dbReference type="PANTHER" id="PTHR15749:SF4">
    <property type="entry name" value="FANCONI-ASSOCIATED NUCLEASE 1"/>
    <property type="match status" value="1"/>
</dbReference>
<keyword evidence="12" id="KW-1185">Reference proteome</keyword>
<feature type="compositionally biased region" description="Basic residues" evidence="9">
    <location>
        <begin position="14"/>
        <end position="31"/>
    </location>
</feature>
<evidence type="ECO:0000256" key="9">
    <source>
        <dbReference type="SAM" id="MobiDB-lite"/>
    </source>
</evidence>
<dbReference type="InterPro" id="IPR011856">
    <property type="entry name" value="tRNA_endonuc-like_dom_sf"/>
</dbReference>
<evidence type="ECO:0000256" key="5">
    <source>
        <dbReference type="ARBA" id="ARBA00022801"/>
    </source>
</evidence>
<keyword evidence="4 8" id="KW-0479">Metal-binding</keyword>
<evidence type="ECO:0000256" key="6">
    <source>
        <dbReference type="ARBA" id="ARBA00022842"/>
    </source>
</evidence>
<dbReference type="GO" id="GO:0017108">
    <property type="term" value="F:5'-flap endonuclease activity"/>
    <property type="evidence" value="ECO:0007669"/>
    <property type="project" value="TreeGrafter"/>
</dbReference>
<dbReference type="Pfam" id="PF08774">
    <property type="entry name" value="VRR_NUC"/>
    <property type="match status" value="1"/>
</dbReference>
<feature type="compositionally biased region" description="Basic and acidic residues" evidence="9">
    <location>
        <begin position="128"/>
        <end position="138"/>
    </location>
</feature>
<dbReference type="GO" id="GO:0070336">
    <property type="term" value="F:flap-structured DNA binding"/>
    <property type="evidence" value="ECO:0007669"/>
    <property type="project" value="TreeGrafter"/>
</dbReference>
<name>A0A7M7MIP4_VARDE</name>
<dbReference type="AlphaFoldDB" id="A0A7M7MIP4"/>
<proteinExistence type="inferred from homology"/>
<dbReference type="GO" id="GO:0004528">
    <property type="term" value="F:phosphodiesterase I activity"/>
    <property type="evidence" value="ECO:0007669"/>
    <property type="project" value="UniProtKB-EC"/>
</dbReference>
<evidence type="ECO:0000256" key="3">
    <source>
        <dbReference type="ARBA" id="ARBA00022722"/>
    </source>
</evidence>
<dbReference type="OrthoDB" id="76364at2759"/>
<feature type="domain" description="VRR-NUC" evidence="10">
    <location>
        <begin position="804"/>
        <end position="918"/>
    </location>
</feature>
<evidence type="ECO:0000256" key="8">
    <source>
        <dbReference type="RuleBase" id="RU365033"/>
    </source>
</evidence>
<comment type="subcellular location">
    <subcellularLocation>
        <location evidence="8">Nucleus</location>
    </subcellularLocation>
</comment>
<dbReference type="PANTHER" id="PTHR15749">
    <property type="entry name" value="FANCONI-ASSOCIATED NUCLEASE 1"/>
    <property type="match status" value="1"/>
</dbReference>
<sequence>MSLSQSPSKSSSSPRKRSPRKLIPRPVKRKSVSSSSESNQVPKTLHHFFAKQTAKAKATKILRSNGDTSSKALVIGDSDSDEKSKKLGKHLARKLFSPSPTKRTNVAQGSGDELSQEATSTISSEVLTEDRVPNRESDACESNSQDAPRSDTKLLVEIISPLKEPNVELVDDDTDEVMGRLPEPETSTSKRATQNYEAQTFRHAYEKAIKKELFSYKDKKLLSSFFVLNEGAQELWLRLYQRKHQWILRSRISYNIDHIDSLLKELVEAGFLYDKTHLNDLKILLDLLPQKNVVALGRTFCDPKKCTTKAATIEELIIHAGRKDALFGAQRIRHNIVKCGQQLIEQCYFIEDSIAAAVTRILTLVSLGSHFDTFTTAADKSDHGVCNLFTISQFMRGNYFFPEYTVVDIVPTLFSNPEEFALYCDARQYVFRLSKLTETQKWDTALTKFEEAYKWFMSSCTKERFSKDAALPGFLQRFSYSYCLMRCLVIGAEIFERHKRYQDAIDLYYTVLSQTSLQQNRRGMYWIRLLLDIDSHLKLPRNSLCLASIGLKDSIAPQHMFDIYTRAKRLAERFEIFLPQLERFTPPIEAPIEVIYGQLTKRDIIGRRNVFATVDEIGEKIVGPEAVAIEHYLQHGYTNGVHGETRSIHMLFAVLCWDVLFAEPLETEPVPPAPKGIALTLEAELQAIKHLFKKDDVVNISDNDDEVDASTSPAKKRRRDRQSKRPPPKKKKVVPVGVQLIPHREYFRPDLFPKEVTSHRRNAWLQKASYINEFQSGPLDLGYPEFYLNRKRAIDQHLATLESITSDEMVSIAKKNYVLHSGRVNPLFSWEVLSVDEVTSLVACIPVTVIVAICRQLLVDFRFYRSGFPDIILWNEKTRRWKVVEVKGPGDILSTKQRYWMHLLLSLGVDCATCRIVSVHSRKIRI</sequence>
<dbReference type="Gene3D" id="3.40.1350.10">
    <property type="match status" value="1"/>
</dbReference>
<protein>
    <recommendedName>
        <fullName evidence="8">Fanconi-associated nuclease</fullName>
        <ecNumber evidence="8">3.1.4.1</ecNumber>
    </recommendedName>
</protein>
<dbReference type="GO" id="GO:0008409">
    <property type="term" value="F:5'-3' exonuclease activity"/>
    <property type="evidence" value="ECO:0007669"/>
    <property type="project" value="TreeGrafter"/>
</dbReference>
<evidence type="ECO:0000313" key="11">
    <source>
        <dbReference type="EnsemblMetazoa" id="XP_022667881"/>
    </source>
</evidence>
<evidence type="ECO:0000259" key="10">
    <source>
        <dbReference type="SMART" id="SM00990"/>
    </source>
</evidence>